<evidence type="ECO:0000256" key="7">
    <source>
        <dbReference type="SAM" id="MobiDB-lite"/>
    </source>
</evidence>
<keyword evidence="9" id="KW-1185">Reference proteome</keyword>
<evidence type="ECO:0000256" key="3">
    <source>
        <dbReference type="ARBA" id="ARBA00016197"/>
    </source>
</evidence>
<evidence type="ECO:0000256" key="4">
    <source>
        <dbReference type="ARBA" id="ARBA00022946"/>
    </source>
</evidence>
<accession>A0A3E2GTL4</accession>
<comment type="subcellular location">
    <subcellularLocation>
        <location evidence="1">Mitochondrion</location>
    </subcellularLocation>
</comment>
<proteinExistence type="inferred from homology"/>
<evidence type="ECO:0000313" key="9">
    <source>
        <dbReference type="Proteomes" id="UP000258309"/>
    </source>
</evidence>
<dbReference type="PANTHER" id="PTHR36091:SF1">
    <property type="entry name" value="ALTERED INHERITANCE OF MITOCHONDRIA PROTEIN 9, MITOCHONDRIAL"/>
    <property type="match status" value="1"/>
</dbReference>
<evidence type="ECO:0000256" key="2">
    <source>
        <dbReference type="ARBA" id="ARBA00005543"/>
    </source>
</evidence>
<feature type="non-terminal residue" evidence="8">
    <location>
        <position position="1"/>
    </location>
</feature>
<feature type="non-terminal residue" evidence="8">
    <location>
        <position position="349"/>
    </location>
</feature>
<protein>
    <recommendedName>
        <fullName evidence="3">Altered inheritance of mitochondria protein 9, mitochondrial</fullName>
    </recommendedName>
    <alternativeName>
        <fullName evidence="6">Found in mitochondrial proteome protein 29</fullName>
    </alternativeName>
</protein>
<feature type="region of interest" description="Disordered" evidence="7">
    <location>
        <begin position="1"/>
        <end position="29"/>
    </location>
</feature>
<dbReference type="STRING" id="5539.A0A3E2GTL4"/>
<evidence type="ECO:0000256" key="1">
    <source>
        <dbReference type="ARBA" id="ARBA00004173"/>
    </source>
</evidence>
<dbReference type="Proteomes" id="UP000258309">
    <property type="component" value="Unassembled WGS sequence"/>
</dbReference>
<dbReference type="InterPro" id="IPR011009">
    <property type="entry name" value="Kinase-like_dom_sf"/>
</dbReference>
<reference evidence="8 9" key="1">
    <citation type="submission" date="2018-05" db="EMBL/GenBank/DDBJ databases">
        <title>Draft genome sequence of Scytalidium lignicola DSM 105466, a ubiquitous saprotrophic fungus.</title>
        <authorList>
            <person name="Buettner E."/>
            <person name="Gebauer A.M."/>
            <person name="Hofrichter M."/>
            <person name="Liers C."/>
            <person name="Kellner H."/>
        </authorList>
    </citation>
    <scope>NUCLEOTIDE SEQUENCE [LARGE SCALE GENOMIC DNA]</scope>
    <source>
        <strain evidence="8 9">DSM 105466</strain>
    </source>
</reference>
<comment type="caution">
    <text evidence="8">The sequence shown here is derived from an EMBL/GenBank/DDBJ whole genome shotgun (WGS) entry which is preliminary data.</text>
</comment>
<dbReference type="SUPFAM" id="SSF56112">
    <property type="entry name" value="Protein kinase-like (PK-like)"/>
    <property type="match status" value="1"/>
</dbReference>
<comment type="similarity">
    <text evidence="2">Belongs to the AIM9 family.</text>
</comment>
<dbReference type="AlphaFoldDB" id="A0A3E2GTL4"/>
<organism evidence="8 9">
    <name type="scientific">Scytalidium lignicola</name>
    <name type="common">Hyphomycete</name>
    <dbReference type="NCBI Taxonomy" id="5539"/>
    <lineage>
        <taxon>Eukaryota</taxon>
        <taxon>Fungi</taxon>
        <taxon>Dikarya</taxon>
        <taxon>Ascomycota</taxon>
        <taxon>Pezizomycotina</taxon>
        <taxon>Leotiomycetes</taxon>
        <taxon>Leotiomycetes incertae sedis</taxon>
        <taxon>Scytalidium</taxon>
    </lineage>
</organism>
<sequence>MIVSRNIAHHEVSYSSPSNEEPETPGSQKYLGNFPQPLYLIPLNKSNATTPGLDVVSLLFYKTQSALSPNKVYIAIGRDQHGQQKRAVIKIPDPSIRPGLVTASEVATLDYLRTGLGMPVSKVFQWSTSTTIDNPVCSEYIIMEETSGQARQRLHQIDLGGYGNLYFTKDAVALSLPHFVLGGQLESSDSPLSRFCLSPLATLDSVKSQAGPCNIFVSEEGNISCIIDWQGTAALPFFLHARIPSLLEVSHGVDVLPDNLNSLSKNEQKNLRYYKTLLRNYYLISMKDHSLDWMKILEHGYAVETLKLAATLTSSSSYGGSKDVMLLQELLIALEKHGLSQRILRSHVP</sequence>
<gene>
    <name evidence="8" type="ORF">B7463_g11826</name>
</gene>
<evidence type="ECO:0000256" key="5">
    <source>
        <dbReference type="ARBA" id="ARBA00023128"/>
    </source>
</evidence>
<dbReference type="OrthoDB" id="2968323at2759"/>
<keyword evidence="5" id="KW-0496">Mitochondrion</keyword>
<evidence type="ECO:0000256" key="6">
    <source>
        <dbReference type="ARBA" id="ARBA00031849"/>
    </source>
</evidence>
<dbReference type="PANTHER" id="PTHR36091">
    <property type="entry name" value="ALTERED INHERITANCE OF MITOCHONDRIA PROTEIN 9, MITOCHONDRIAL"/>
    <property type="match status" value="1"/>
</dbReference>
<keyword evidence="4" id="KW-0809">Transit peptide</keyword>
<name>A0A3E2GTL4_SCYLI</name>
<dbReference type="InterPro" id="IPR051035">
    <property type="entry name" value="Mito_inheritance_9"/>
</dbReference>
<dbReference type="GO" id="GO:0005739">
    <property type="term" value="C:mitochondrion"/>
    <property type="evidence" value="ECO:0007669"/>
    <property type="project" value="UniProtKB-SubCell"/>
</dbReference>
<evidence type="ECO:0000313" key="8">
    <source>
        <dbReference type="EMBL" id="RFU24515.1"/>
    </source>
</evidence>
<dbReference type="EMBL" id="NCSJ02000436">
    <property type="protein sequence ID" value="RFU24515.1"/>
    <property type="molecule type" value="Genomic_DNA"/>
</dbReference>